<dbReference type="PATRIC" id="fig|396268.3.peg.17"/>
<dbReference type="RefSeq" id="WP_057740204.1">
    <property type="nucleotide sequence ID" value="NZ_JQBW01000006.1"/>
</dbReference>
<dbReference type="OrthoDB" id="2189846at2"/>
<evidence type="ECO:0008006" key="3">
    <source>
        <dbReference type="Google" id="ProtNLM"/>
    </source>
</evidence>
<dbReference type="AlphaFoldDB" id="A0A0R2I1S9"/>
<sequence>MKYKPIKARRQGTSMTLTIPAPFKVSENTLYEPKLLSNGAILYSPIVSKEDIDHDRQMIEEAFASDHLLSPDDMKQRFAKYGWGKDED</sequence>
<evidence type="ECO:0000313" key="1">
    <source>
        <dbReference type="EMBL" id="KRN58984.1"/>
    </source>
</evidence>
<organism evidence="1 2">
    <name type="scientific">Limosilactobacillus secaliphilus</name>
    <dbReference type="NCBI Taxonomy" id="396268"/>
    <lineage>
        <taxon>Bacteria</taxon>
        <taxon>Bacillati</taxon>
        <taxon>Bacillota</taxon>
        <taxon>Bacilli</taxon>
        <taxon>Lactobacillales</taxon>
        <taxon>Lactobacillaceae</taxon>
        <taxon>Limosilactobacillus</taxon>
    </lineage>
</organism>
<gene>
    <name evidence="1" type="ORF">IV45_GL000016</name>
</gene>
<comment type="caution">
    <text evidence="1">The sequence shown here is derived from an EMBL/GenBank/DDBJ whole genome shotgun (WGS) entry which is preliminary data.</text>
</comment>
<keyword evidence="2" id="KW-1185">Reference proteome</keyword>
<accession>A0A0R2I1S9</accession>
<dbReference type="EMBL" id="JQBW01000006">
    <property type="protein sequence ID" value="KRN58984.1"/>
    <property type="molecule type" value="Genomic_DNA"/>
</dbReference>
<dbReference type="Proteomes" id="UP000050934">
    <property type="component" value="Unassembled WGS sequence"/>
</dbReference>
<dbReference type="STRING" id="396268.IV45_GL000016"/>
<evidence type="ECO:0000313" key="2">
    <source>
        <dbReference type="Proteomes" id="UP000050934"/>
    </source>
</evidence>
<name>A0A0R2I1S9_9LACO</name>
<proteinExistence type="predicted"/>
<reference evidence="1 2" key="1">
    <citation type="journal article" date="2015" name="Genome Announc.">
        <title>Expanding the biotechnology potential of lactobacilli through comparative genomics of 213 strains and associated genera.</title>
        <authorList>
            <person name="Sun Z."/>
            <person name="Harris H.M."/>
            <person name="McCann A."/>
            <person name="Guo C."/>
            <person name="Argimon S."/>
            <person name="Zhang W."/>
            <person name="Yang X."/>
            <person name="Jeffery I.B."/>
            <person name="Cooney J.C."/>
            <person name="Kagawa T.F."/>
            <person name="Liu W."/>
            <person name="Song Y."/>
            <person name="Salvetti E."/>
            <person name="Wrobel A."/>
            <person name="Rasinkangas P."/>
            <person name="Parkhill J."/>
            <person name="Rea M.C."/>
            <person name="O'Sullivan O."/>
            <person name="Ritari J."/>
            <person name="Douillard F.P."/>
            <person name="Paul Ross R."/>
            <person name="Yang R."/>
            <person name="Briner A.E."/>
            <person name="Felis G.E."/>
            <person name="de Vos W.M."/>
            <person name="Barrangou R."/>
            <person name="Klaenhammer T.R."/>
            <person name="Caufield P.W."/>
            <person name="Cui Y."/>
            <person name="Zhang H."/>
            <person name="O'Toole P.W."/>
        </authorList>
    </citation>
    <scope>NUCLEOTIDE SEQUENCE [LARGE SCALE GENOMIC DNA]</scope>
    <source>
        <strain evidence="1 2">DSM 17896</strain>
    </source>
</reference>
<protein>
    <recommendedName>
        <fullName evidence="3">Toxin-antitoxin system</fullName>
    </recommendedName>
</protein>